<accession>A0A6B1D6L0</accession>
<dbReference type="InterPro" id="IPR050953">
    <property type="entry name" value="N4_N6_ade-DNA_methylase"/>
</dbReference>
<evidence type="ECO:0000259" key="6">
    <source>
        <dbReference type="Pfam" id="PF02384"/>
    </source>
</evidence>
<name>A0A6B1D6L0_9CHLR</name>
<dbReference type="Pfam" id="PF02384">
    <property type="entry name" value="N6_Mtase"/>
    <property type="match status" value="1"/>
</dbReference>
<dbReference type="GO" id="GO:0004386">
    <property type="term" value="F:helicase activity"/>
    <property type="evidence" value="ECO:0007669"/>
    <property type="project" value="UniProtKB-KW"/>
</dbReference>
<evidence type="ECO:0000256" key="3">
    <source>
        <dbReference type="ARBA" id="ARBA00022679"/>
    </source>
</evidence>
<dbReference type="Pfam" id="PF18135">
    <property type="entry name" value="Type_ISP_C"/>
    <property type="match status" value="1"/>
</dbReference>
<keyword evidence="9" id="KW-0067">ATP-binding</keyword>
<dbReference type="PRINTS" id="PR00507">
    <property type="entry name" value="N12N6MTFRASE"/>
</dbReference>
<proteinExistence type="predicted"/>
<dbReference type="AlphaFoldDB" id="A0A6B1D6L0"/>
<dbReference type="EC" id="2.1.1.72" evidence="1"/>
<dbReference type="Gene3D" id="3.40.50.150">
    <property type="entry name" value="Vaccinia Virus protein VP39"/>
    <property type="match status" value="1"/>
</dbReference>
<feature type="domain" description="Type ISP restriction-modification enzyme coupler" evidence="8">
    <location>
        <begin position="160"/>
        <end position="280"/>
    </location>
</feature>
<dbReference type="PANTHER" id="PTHR33841">
    <property type="entry name" value="DNA METHYLTRANSFERASE YEEA-RELATED"/>
    <property type="match status" value="1"/>
</dbReference>
<dbReference type="GO" id="GO:0008170">
    <property type="term" value="F:N-methyltransferase activity"/>
    <property type="evidence" value="ECO:0007669"/>
    <property type="project" value="InterPro"/>
</dbReference>
<dbReference type="InterPro" id="IPR003356">
    <property type="entry name" value="DNA_methylase_A-5"/>
</dbReference>
<dbReference type="SUPFAM" id="SSF53335">
    <property type="entry name" value="S-adenosyl-L-methionine-dependent methyltransferases"/>
    <property type="match status" value="1"/>
</dbReference>
<reference evidence="9" key="1">
    <citation type="submission" date="2019-09" db="EMBL/GenBank/DDBJ databases">
        <title>Characterisation of the sponge microbiome using genome-centric metagenomics.</title>
        <authorList>
            <person name="Engelberts J.P."/>
            <person name="Robbins S.J."/>
            <person name="De Goeij J.M."/>
            <person name="Aranda M."/>
            <person name="Bell S.C."/>
            <person name="Webster N.S."/>
        </authorList>
    </citation>
    <scope>NUCLEOTIDE SEQUENCE</scope>
    <source>
        <strain evidence="9">SB0661_bin_32</strain>
    </source>
</reference>
<dbReference type="PANTHER" id="PTHR33841:SF1">
    <property type="entry name" value="DNA METHYLTRANSFERASE A"/>
    <property type="match status" value="1"/>
</dbReference>
<keyword evidence="4" id="KW-0680">Restriction system</keyword>
<keyword evidence="9" id="KW-0347">Helicase</keyword>
<evidence type="ECO:0000259" key="8">
    <source>
        <dbReference type="Pfam" id="PF22240"/>
    </source>
</evidence>
<feature type="domain" description="DNA methylase adenine-specific" evidence="6">
    <location>
        <begin position="287"/>
        <end position="538"/>
    </location>
</feature>
<dbReference type="InterPro" id="IPR041635">
    <property type="entry name" value="Type_ISP_LLaBIII_C"/>
</dbReference>
<keyword evidence="9" id="KW-0547">Nucleotide-binding</keyword>
<organism evidence="9">
    <name type="scientific">Caldilineaceae bacterium SB0661_bin_32</name>
    <dbReference type="NCBI Taxonomy" id="2605255"/>
    <lineage>
        <taxon>Bacteria</taxon>
        <taxon>Bacillati</taxon>
        <taxon>Chloroflexota</taxon>
        <taxon>Caldilineae</taxon>
        <taxon>Caldilineales</taxon>
        <taxon>Caldilineaceae</taxon>
    </lineage>
</organism>
<evidence type="ECO:0000256" key="1">
    <source>
        <dbReference type="ARBA" id="ARBA00011900"/>
    </source>
</evidence>
<dbReference type="GO" id="GO:0032259">
    <property type="term" value="P:methylation"/>
    <property type="evidence" value="ECO:0007669"/>
    <property type="project" value="UniProtKB-KW"/>
</dbReference>
<gene>
    <name evidence="9" type="ORF">F4X14_08920</name>
</gene>
<comment type="catalytic activity">
    <reaction evidence="5">
        <text>a 2'-deoxyadenosine in DNA + S-adenosyl-L-methionine = an N(6)-methyl-2'-deoxyadenosine in DNA + S-adenosyl-L-homocysteine + H(+)</text>
        <dbReference type="Rhea" id="RHEA:15197"/>
        <dbReference type="Rhea" id="RHEA-COMP:12418"/>
        <dbReference type="Rhea" id="RHEA-COMP:12419"/>
        <dbReference type="ChEBI" id="CHEBI:15378"/>
        <dbReference type="ChEBI" id="CHEBI:57856"/>
        <dbReference type="ChEBI" id="CHEBI:59789"/>
        <dbReference type="ChEBI" id="CHEBI:90615"/>
        <dbReference type="ChEBI" id="CHEBI:90616"/>
        <dbReference type="EC" id="2.1.1.72"/>
    </reaction>
</comment>
<dbReference type="EMBL" id="VXMH01000042">
    <property type="protein sequence ID" value="MYC95082.1"/>
    <property type="molecule type" value="Genomic_DNA"/>
</dbReference>
<dbReference type="InterPro" id="IPR029063">
    <property type="entry name" value="SAM-dependent_MTases_sf"/>
</dbReference>
<evidence type="ECO:0000256" key="5">
    <source>
        <dbReference type="ARBA" id="ARBA00047942"/>
    </source>
</evidence>
<dbReference type="GO" id="GO:0009307">
    <property type="term" value="P:DNA restriction-modification system"/>
    <property type="evidence" value="ECO:0007669"/>
    <property type="project" value="UniProtKB-KW"/>
</dbReference>
<protein>
    <recommendedName>
        <fullName evidence="1">site-specific DNA-methyltransferase (adenine-specific)</fullName>
        <ecNumber evidence="1">2.1.1.72</ecNumber>
    </recommendedName>
</protein>
<evidence type="ECO:0000259" key="7">
    <source>
        <dbReference type="Pfam" id="PF18135"/>
    </source>
</evidence>
<keyword evidence="3" id="KW-0808">Transferase</keyword>
<dbReference type="InterPro" id="IPR002052">
    <property type="entry name" value="DNA_methylase_N6_adenine_CS"/>
</dbReference>
<dbReference type="PROSITE" id="PS00092">
    <property type="entry name" value="N6_MTASE"/>
    <property type="match status" value="1"/>
</dbReference>
<evidence type="ECO:0000256" key="4">
    <source>
        <dbReference type="ARBA" id="ARBA00022747"/>
    </source>
</evidence>
<keyword evidence="2" id="KW-0489">Methyltransferase</keyword>
<feature type="domain" description="Type ISP restriction-modification enzyme LLaBIII C-terminal specificity" evidence="7">
    <location>
        <begin position="660"/>
        <end position="1000"/>
    </location>
</feature>
<sequence length="1022" mass="116545">MFQLKATHKVVKDYFAEIHRLTQLGAVHEGAVAPAFANLLRAAAQPFGWTLAEQYARTGSGGQAVRIDGALLDSFRLARGYWEAKDSADDLDAEISRKLAAGYPQDNILFQSPARMVVIQQGQRVWDAPVETPDALVAGLRAFFTYQPPAFERWQQAVEEFKAVVPELAAALLELIEGERRGNQGFIDAFGRFADLCRAAINPNISDQAVEEMLIQHLLTERIFRRVFDNPDFVGRNVIAREIEEAARALTSQRFSRRDFFRPLDRFYGAIETTAATINDFSEKQGFLNTVYEQFFQGFSVEVADTHGIVYTPQAVVDFMVRSVEALLQREFGRSLADSGVHLLDPFVGTGNFILRVMRHLAEIGRLGSLPQKYAHELHCNEVMLLPYYIAAMNIEHEYYELTGQYAPFAGICLVDTFELAEDIQPSLFAPENTARVQAQQGQEITVIIGNPPYNVGQVNENDNNKNRKYPTMDKRVRETYSKDSKATNKNALADPYVKAVRWAADRVGEEGIVAFVSNNGFLDGVATDGMRKHLADDFDAIYILDLGGNVRKNPKLSGTTHNVFGIQVGVSINFFVKKGRKSDFPAEVFYARVDENWRKEEKYRYLDEKQQYGNVDWTRITPDKRHTWLTEGLHAEFETFMPLGSREAKAAKGEAVDVLFHVFSNGVKTNRDAWAYNFNRSALAENMSSMIDTYNEQAFKWERQRDRGANVDDFVLSDDRRIGWSSGLKQELKRGKTTEFLREKVRTSLFRPFAKSNLYFDRMMNERVYVFPSIFPTSEVEKENRVIWLKVGADWPPFALMVNVIPNLLPQGGSQCFPFYTYDENGSNRRENITDWALARFRAQYQDDTISKWDIFHYVYGLLHHSGYRERYQANLKRELPRLPFAPDFRAFAAAGARLADIHVGYEDISPYALKEIETPGQPLSYRVEKMRLSKDRTQIRYNDFLALDGVPAEAFAYRLGNRSALEWIIDQYRVKTDKRSGIVNDPNRAEDPRYIVNLIGRVIAVSLETVELVAGLPGYR</sequence>
<dbReference type="GO" id="GO:0003677">
    <property type="term" value="F:DNA binding"/>
    <property type="evidence" value="ECO:0007669"/>
    <property type="project" value="InterPro"/>
</dbReference>
<dbReference type="InterPro" id="IPR053980">
    <property type="entry name" value="ISP_coupler"/>
</dbReference>
<dbReference type="GO" id="GO:0009007">
    <property type="term" value="F:site-specific DNA-methyltransferase (adenine-specific) activity"/>
    <property type="evidence" value="ECO:0007669"/>
    <property type="project" value="UniProtKB-EC"/>
</dbReference>
<keyword evidence="9" id="KW-0378">Hydrolase</keyword>
<comment type="caution">
    <text evidence="9">The sequence shown here is derived from an EMBL/GenBank/DDBJ whole genome shotgun (WGS) entry which is preliminary data.</text>
</comment>
<dbReference type="Pfam" id="PF22240">
    <property type="entry name" value="ISP_coupler"/>
    <property type="match status" value="1"/>
</dbReference>
<evidence type="ECO:0000313" key="9">
    <source>
        <dbReference type="EMBL" id="MYC95082.1"/>
    </source>
</evidence>
<evidence type="ECO:0000256" key="2">
    <source>
        <dbReference type="ARBA" id="ARBA00022603"/>
    </source>
</evidence>